<protein>
    <submittedName>
        <fullName evidence="4">Polysaccharide biosynthesis protein</fullName>
    </submittedName>
</protein>
<feature type="transmembrane region" description="Helical" evidence="2">
    <location>
        <begin position="75"/>
        <end position="97"/>
    </location>
</feature>
<feature type="transmembrane region" description="Helical" evidence="2">
    <location>
        <begin position="7"/>
        <end position="30"/>
    </location>
</feature>
<evidence type="ECO:0000259" key="3">
    <source>
        <dbReference type="Pfam" id="PF02719"/>
    </source>
</evidence>
<feature type="transmembrane region" description="Helical" evidence="2">
    <location>
        <begin position="103"/>
        <end position="123"/>
    </location>
</feature>
<dbReference type="Pfam" id="PF02719">
    <property type="entry name" value="Polysacc_synt_2"/>
    <property type="match status" value="1"/>
</dbReference>
<dbReference type="EMBL" id="JACSQL010000013">
    <property type="protein sequence ID" value="MBD7970564.1"/>
    <property type="molecule type" value="Genomic_DNA"/>
</dbReference>
<evidence type="ECO:0000256" key="1">
    <source>
        <dbReference type="ARBA" id="ARBA00007430"/>
    </source>
</evidence>
<gene>
    <name evidence="4" type="ORF">H9647_21075</name>
</gene>
<keyword evidence="2" id="KW-0812">Transmembrane</keyword>
<dbReference type="Proteomes" id="UP000608071">
    <property type="component" value="Unassembled WGS sequence"/>
</dbReference>
<dbReference type="InterPro" id="IPR051203">
    <property type="entry name" value="Polysaccharide_Synthase-Rel"/>
</dbReference>
<dbReference type="Pfam" id="PF13727">
    <property type="entry name" value="CoA_binding_3"/>
    <property type="match status" value="1"/>
</dbReference>
<accession>A0ABR8T4P5</accession>
<feature type="domain" description="Polysaccharide biosynthesis protein CapD-like" evidence="3">
    <location>
        <begin position="282"/>
        <end position="564"/>
    </location>
</feature>
<organism evidence="4 5">
    <name type="scientific">Paenibacillus gallinarum</name>
    <dbReference type="NCBI Taxonomy" id="2762232"/>
    <lineage>
        <taxon>Bacteria</taxon>
        <taxon>Bacillati</taxon>
        <taxon>Bacillota</taxon>
        <taxon>Bacilli</taxon>
        <taxon>Bacillales</taxon>
        <taxon>Paenibacillaceae</taxon>
        <taxon>Paenibacillus</taxon>
    </lineage>
</organism>
<sequence length="608" mass="67911">MRLNKGIVALFIIDILFVWFSIGSSYWFRFYGDFPAEYKLQMLQYAGISTIGFGISLYYFQLYRRAWEYASVEELLSILKAVVIGGVLSTVVAMLVLPERVPFSVVVLSLETVLLLVGGYRFLTRILGLRSNRNAADPILNNVLIVGAGNCGTLIAREIRNSASGMKIVGFIDDDLKNYKLHVLGIPVLGTRDHIPMIVKEKDIKEIIIAMPSASRQQISEIVTICKNTGVKLRMMPRLNDLISGKISLNRIREVSVEDLLGRDPIVTDLNGIMNYVQSKTVMVTGAGGSIGSELCRQISNFKPSKLLLLGHGENSIYNIEMELRRKFPDVSLETIIADIQDRERMRSVFEETLPQVVFHAAAHKHVPLMERNPSEAVKNNVFGTQNVADCADEYGAERFVLISSDKAVNPTSVMGATKRIAEMYIQSMNALSQTKFVAVRFGNVLGSRGSVIPYFKQQIIEGGPVTVTHPEMVRYFMTIPEAVQLVLQAGSLASGGEIFVLDMGQPVKILNLAEDLIRLSGYEPYDEIDIKFSGIREGEKLYEELLTDEENITATHHNRIFIGKPSDLNRHQLELEIKRLQRVIADDSSSIKTVIDQIVPMYEVVVS</sequence>
<keyword evidence="5" id="KW-1185">Reference proteome</keyword>
<evidence type="ECO:0000256" key="2">
    <source>
        <dbReference type="SAM" id="Phobius"/>
    </source>
</evidence>
<evidence type="ECO:0000313" key="4">
    <source>
        <dbReference type="EMBL" id="MBD7970564.1"/>
    </source>
</evidence>
<dbReference type="InterPro" id="IPR003869">
    <property type="entry name" value="Polysac_CapD-like"/>
</dbReference>
<dbReference type="RefSeq" id="WP_191803771.1">
    <property type="nucleotide sequence ID" value="NZ_JACSQL010000013.1"/>
</dbReference>
<dbReference type="PANTHER" id="PTHR43318">
    <property type="entry name" value="UDP-N-ACETYLGLUCOSAMINE 4,6-DEHYDRATASE"/>
    <property type="match status" value="1"/>
</dbReference>
<dbReference type="Gene3D" id="3.40.50.720">
    <property type="entry name" value="NAD(P)-binding Rossmann-like Domain"/>
    <property type="match status" value="2"/>
</dbReference>
<dbReference type="SUPFAM" id="SSF51735">
    <property type="entry name" value="NAD(P)-binding Rossmann-fold domains"/>
    <property type="match status" value="2"/>
</dbReference>
<name>A0ABR8T4P5_9BACL</name>
<dbReference type="CDD" id="cd05237">
    <property type="entry name" value="UDP_invert_4-6DH_SDR_e"/>
    <property type="match status" value="1"/>
</dbReference>
<proteinExistence type="inferred from homology"/>
<dbReference type="InterPro" id="IPR036291">
    <property type="entry name" value="NAD(P)-bd_dom_sf"/>
</dbReference>
<keyword evidence="2" id="KW-0472">Membrane</keyword>
<keyword evidence="2" id="KW-1133">Transmembrane helix</keyword>
<evidence type="ECO:0000313" key="5">
    <source>
        <dbReference type="Proteomes" id="UP000608071"/>
    </source>
</evidence>
<reference evidence="4 5" key="1">
    <citation type="submission" date="2020-08" db="EMBL/GenBank/DDBJ databases">
        <title>A Genomic Blueprint of the Chicken Gut Microbiome.</title>
        <authorList>
            <person name="Gilroy R."/>
            <person name="Ravi A."/>
            <person name="Getino M."/>
            <person name="Pursley I."/>
            <person name="Horton D.L."/>
            <person name="Alikhan N.-F."/>
            <person name="Baker D."/>
            <person name="Gharbi K."/>
            <person name="Hall N."/>
            <person name="Watson M."/>
            <person name="Adriaenssens E.M."/>
            <person name="Foster-Nyarko E."/>
            <person name="Jarju S."/>
            <person name="Secka A."/>
            <person name="Antonio M."/>
            <person name="Oren A."/>
            <person name="Chaudhuri R."/>
            <person name="La Ragione R.M."/>
            <person name="Hildebrand F."/>
            <person name="Pallen M.J."/>
        </authorList>
    </citation>
    <scope>NUCLEOTIDE SEQUENCE [LARGE SCALE GENOMIC DNA]</scope>
    <source>
        <strain evidence="4 5">Sa2BVA9</strain>
    </source>
</reference>
<dbReference type="PANTHER" id="PTHR43318:SF1">
    <property type="entry name" value="POLYSACCHARIDE BIOSYNTHESIS PROTEIN EPSC-RELATED"/>
    <property type="match status" value="1"/>
</dbReference>
<comment type="similarity">
    <text evidence="1">Belongs to the polysaccharide synthase family.</text>
</comment>
<feature type="transmembrane region" description="Helical" evidence="2">
    <location>
        <begin position="42"/>
        <end position="63"/>
    </location>
</feature>
<comment type="caution">
    <text evidence="4">The sequence shown here is derived from an EMBL/GenBank/DDBJ whole genome shotgun (WGS) entry which is preliminary data.</text>
</comment>